<evidence type="ECO:0000259" key="1">
    <source>
        <dbReference type="Pfam" id="PF00535"/>
    </source>
</evidence>
<dbReference type="OrthoDB" id="9772170at2"/>
<gene>
    <name evidence="2" type="ORF">C5Y93_11725</name>
</gene>
<reference evidence="2 3" key="1">
    <citation type="submission" date="2018-02" db="EMBL/GenBank/DDBJ databases">
        <title>Comparative genomes isolates from brazilian mangrove.</title>
        <authorList>
            <person name="Araujo J.E."/>
            <person name="Taketani R.G."/>
            <person name="Silva M.C.P."/>
            <person name="Loureco M.V."/>
            <person name="Andreote F.D."/>
        </authorList>
    </citation>
    <scope>NUCLEOTIDE SEQUENCE [LARGE SCALE GENOMIC DNA]</scope>
    <source>
        <strain evidence="2 3">Nap-Phe MGV</strain>
    </source>
</reference>
<dbReference type="SUPFAM" id="SSF53448">
    <property type="entry name" value="Nucleotide-diphospho-sugar transferases"/>
    <property type="match status" value="1"/>
</dbReference>
<dbReference type="InterPro" id="IPR029044">
    <property type="entry name" value="Nucleotide-diphossugar_trans"/>
</dbReference>
<dbReference type="Proteomes" id="UP000237819">
    <property type="component" value="Unassembled WGS sequence"/>
</dbReference>
<dbReference type="PANTHER" id="PTHR22916:SF3">
    <property type="entry name" value="UDP-GLCNAC:BETAGAL BETA-1,3-N-ACETYLGLUCOSAMINYLTRANSFERASE-LIKE PROTEIN 1"/>
    <property type="match status" value="1"/>
</dbReference>
<comment type="caution">
    <text evidence="2">The sequence shown here is derived from an EMBL/GenBank/DDBJ whole genome shotgun (WGS) entry which is preliminary data.</text>
</comment>
<evidence type="ECO:0000313" key="3">
    <source>
        <dbReference type="Proteomes" id="UP000237819"/>
    </source>
</evidence>
<dbReference type="CDD" id="cd00761">
    <property type="entry name" value="Glyco_tranf_GTA_type"/>
    <property type="match status" value="1"/>
</dbReference>
<proteinExistence type="predicted"/>
<accession>A0A2S8GNB0</accession>
<dbReference type="EMBL" id="PUHZ01000012">
    <property type="protein sequence ID" value="PQO45915.1"/>
    <property type="molecule type" value="Genomic_DNA"/>
</dbReference>
<evidence type="ECO:0000313" key="2">
    <source>
        <dbReference type="EMBL" id="PQO45915.1"/>
    </source>
</evidence>
<dbReference type="GO" id="GO:0016758">
    <property type="term" value="F:hexosyltransferase activity"/>
    <property type="evidence" value="ECO:0007669"/>
    <property type="project" value="UniProtKB-ARBA"/>
</dbReference>
<dbReference type="AlphaFoldDB" id="A0A2S8GNB0"/>
<dbReference type="PANTHER" id="PTHR22916">
    <property type="entry name" value="GLYCOSYLTRANSFERASE"/>
    <property type="match status" value="1"/>
</dbReference>
<feature type="domain" description="Glycosyltransferase 2-like" evidence="1">
    <location>
        <begin position="14"/>
        <end position="127"/>
    </location>
</feature>
<organism evidence="2 3">
    <name type="scientific">Blastopirellula marina</name>
    <dbReference type="NCBI Taxonomy" id="124"/>
    <lineage>
        <taxon>Bacteria</taxon>
        <taxon>Pseudomonadati</taxon>
        <taxon>Planctomycetota</taxon>
        <taxon>Planctomycetia</taxon>
        <taxon>Pirellulales</taxon>
        <taxon>Pirellulaceae</taxon>
        <taxon>Blastopirellula</taxon>
    </lineage>
</organism>
<dbReference type="InterPro" id="IPR001173">
    <property type="entry name" value="Glyco_trans_2-like"/>
</dbReference>
<name>A0A2S8GNB0_9BACT</name>
<dbReference type="Pfam" id="PF00535">
    <property type="entry name" value="Glycos_transf_2"/>
    <property type="match status" value="1"/>
</dbReference>
<protein>
    <recommendedName>
        <fullName evidence="1">Glycosyltransferase 2-like domain-containing protein</fullName>
    </recommendedName>
</protein>
<dbReference type="RefSeq" id="WP_105335615.1">
    <property type="nucleotide sequence ID" value="NZ_PUHZ01000012.1"/>
</dbReference>
<dbReference type="Gene3D" id="3.90.550.10">
    <property type="entry name" value="Spore Coat Polysaccharide Biosynthesis Protein SpsA, Chain A"/>
    <property type="match status" value="1"/>
</dbReference>
<sequence length="363" mass="39449">MPEQFVNDSAISISVIVPHYNGAPLVLETLDSILAQSCPAAEILLVDDHSTDDSLAQIDAWNRAHGQPLKILSTEQNSGGPSRPTNLGIAAATSDWIAVLDQDDLFCPDRLQTAVAACAAAPDTACVVSLGNLLHAPHKLATIGQSRFARDRRWRRNQLASNTYQLTSDEALTACVRHGMFAAGYPGLLFRRDAWSAIGGVREDFVVASDFHFLLSLASRSNLVVIDQPLYRRRVHGQNLSNRSTLGFAETLQAIAERLQDRPQALADADLRTALAWRVIESGWNVAAFGHLDVGARLIRQTAAVAGWTPRRAAQLAATPLMPVYRRLFMSRTDPTPAVIAQVERYAGELLDLMRSAPASAQG</sequence>